<keyword evidence="1" id="KW-1133">Transmembrane helix</keyword>
<keyword evidence="1" id="KW-0472">Membrane</keyword>
<evidence type="ECO:0000313" key="2">
    <source>
        <dbReference type="EMBL" id="CAE0611902.1"/>
    </source>
</evidence>
<gene>
    <name evidence="2" type="ORF">PSAL00342_LOCUS5737</name>
</gene>
<sequence length="159" mass="17952">MAARANEPFNLRRSDRIDTVIILYFGTSAYSLSYVSLSNRTRLFTFSLLFPLDHFFFLPLLELAAALAMASFDLSGTLGGCFVVFRSATRTFLLRLRYQYGGSAENPGWSTSHPFFRARSVSFARLFVLYPSTAFASIATRHQIAAKRLERALRRTIAT</sequence>
<keyword evidence="1" id="KW-0812">Transmembrane</keyword>
<feature type="transmembrane region" description="Helical" evidence="1">
    <location>
        <begin position="57"/>
        <end position="85"/>
    </location>
</feature>
<feature type="transmembrane region" description="Helical" evidence="1">
    <location>
        <begin position="20"/>
        <end position="37"/>
    </location>
</feature>
<proteinExistence type="predicted"/>
<name>A0A7S3UFC8_9CHLO</name>
<dbReference type="AlphaFoldDB" id="A0A7S3UFC8"/>
<reference evidence="2" key="1">
    <citation type="submission" date="2021-01" db="EMBL/GenBank/DDBJ databases">
        <authorList>
            <person name="Corre E."/>
            <person name="Pelletier E."/>
            <person name="Niang G."/>
            <person name="Scheremetjew M."/>
            <person name="Finn R."/>
            <person name="Kale V."/>
            <person name="Holt S."/>
            <person name="Cochrane G."/>
            <person name="Meng A."/>
            <person name="Brown T."/>
            <person name="Cohen L."/>
        </authorList>
    </citation>
    <scope>NUCLEOTIDE SEQUENCE</scope>
    <source>
        <strain evidence="2">CCMP1897</strain>
    </source>
</reference>
<dbReference type="EMBL" id="HBIS01006342">
    <property type="protein sequence ID" value="CAE0611902.1"/>
    <property type="molecule type" value="Transcribed_RNA"/>
</dbReference>
<protein>
    <submittedName>
        <fullName evidence="2">Uncharacterized protein</fullName>
    </submittedName>
</protein>
<accession>A0A7S3UFC8</accession>
<evidence type="ECO:0000256" key="1">
    <source>
        <dbReference type="SAM" id="Phobius"/>
    </source>
</evidence>
<organism evidence="2">
    <name type="scientific">Picocystis salinarum</name>
    <dbReference type="NCBI Taxonomy" id="88271"/>
    <lineage>
        <taxon>Eukaryota</taxon>
        <taxon>Viridiplantae</taxon>
        <taxon>Chlorophyta</taxon>
        <taxon>Picocystophyceae</taxon>
        <taxon>Picocystales</taxon>
        <taxon>Picocystaceae</taxon>
        <taxon>Picocystis</taxon>
    </lineage>
</organism>